<sequence>MALTLVSCHLPAKRLRKSTRSTVFRPLPIQSHLVSGLWQLLRGAPHLCEKGSGAPSSPTPSPTRALHKRQATHIVLPSSAQSAPPIQSHQQLFQPSKPTKHRQDAVLRPHRLRRHFGRRCRHLLRQGLRRPQDRRPPERFLHHPARRCRMLRCRPGLPGLPPHQPVRQLALLLPDPECRVHCSAHRHQEGRHELRRQRHHRGPRLLPRRRQRRHAVRPDRRRLRHLLRALRHLLSGSPPRAHASPR</sequence>
<reference evidence="2 3" key="1">
    <citation type="journal article" date="2021" name="Nat. Commun.">
        <title>Genetic determinants of endophytism in the Arabidopsis root mycobiome.</title>
        <authorList>
            <person name="Mesny F."/>
            <person name="Miyauchi S."/>
            <person name="Thiergart T."/>
            <person name="Pickel B."/>
            <person name="Atanasova L."/>
            <person name="Karlsson M."/>
            <person name="Huettel B."/>
            <person name="Barry K.W."/>
            <person name="Haridas S."/>
            <person name="Chen C."/>
            <person name="Bauer D."/>
            <person name="Andreopoulos W."/>
            <person name="Pangilinan J."/>
            <person name="LaButti K."/>
            <person name="Riley R."/>
            <person name="Lipzen A."/>
            <person name="Clum A."/>
            <person name="Drula E."/>
            <person name="Henrissat B."/>
            <person name="Kohler A."/>
            <person name="Grigoriev I.V."/>
            <person name="Martin F.M."/>
            <person name="Hacquard S."/>
        </authorList>
    </citation>
    <scope>NUCLEOTIDE SEQUENCE [LARGE SCALE GENOMIC DNA]</scope>
    <source>
        <strain evidence="2 3">MPI-SDFR-AT-0080</strain>
    </source>
</reference>
<organism evidence="2 3">
    <name type="scientific">Macrophomina phaseolina</name>
    <dbReference type="NCBI Taxonomy" id="35725"/>
    <lineage>
        <taxon>Eukaryota</taxon>
        <taxon>Fungi</taxon>
        <taxon>Dikarya</taxon>
        <taxon>Ascomycota</taxon>
        <taxon>Pezizomycotina</taxon>
        <taxon>Dothideomycetes</taxon>
        <taxon>Dothideomycetes incertae sedis</taxon>
        <taxon>Botryosphaeriales</taxon>
        <taxon>Botryosphaeriaceae</taxon>
        <taxon>Macrophomina</taxon>
    </lineage>
</organism>
<dbReference type="EMBL" id="JAGTJR010000002">
    <property type="protein sequence ID" value="KAH7063106.1"/>
    <property type="molecule type" value="Genomic_DNA"/>
</dbReference>
<keyword evidence="3" id="KW-1185">Reference proteome</keyword>
<feature type="region of interest" description="Disordered" evidence="1">
    <location>
        <begin position="189"/>
        <end position="219"/>
    </location>
</feature>
<feature type="compositionally biased region" description="Basic residues" evidence="1">
    <location>
        <begin position="193"/>
        <end position="219"/>
    </location>
</feature>
<evidence type="ECO:0000256" key="1">
    <source>
        <dbReference type="SAM" id="MobiDB-lite"/>
    </source>
</evidence>
<name>A0ABQ8GRX9_9PEZI</name>
<gene>
    <name evidence="2" type="ORF">B0J12DRAFT_157973</name>
</gene>
<accession>A0ABQ8GRX9</accession>
<evidence type="ECO:0000313" key="3">
    <source>
        <dbReference type="Proteomes" id="UP000774617"/>
    </source>
</evidence>
<comment type="caution">
    <text evidence="2">The sequence shown here is derived from an EMBL/GenBank/DDBJ whole genome shotgun (WGS) entry which is preliminary data.</text>
</comment>
<evidence type="ECO:0000313" key="2">
    <source>
        <dbReference type="EMBL" id="KAH7063106.1"/>
    </source>
</evidence>
<dbReference type="Proteomes" id="UP000774617">
    <property type="component" value="Unassembled WGS sequence"/>
</dbReference>
<protein>
    <submittedName>
        <fullName evidence="2">Uncharacterized protein</fullName>
    </submittedName>
</protein>
<proteinExistence type="predicted"/>